<accession>A0ABW3HGW2</accession>
<reference evidence="11" key="1">
    <citation type="journal article" date="2019" name="Int. J. Syst. Evol. Microbiol.">
        <title>The Global Catalogue of Microorganisms (GCM) 10K type strain sequencing project: providing services to taxonomists for standard genome sequencing and annotation.</title>
        <authorList>
            <consortium name="The Broad Institute Genomics Platform"/>
            <consortium name="The Broad Institute Genome Sequencing Center for Infectious Disease"/>
            <person name="Wu L."/>
            <person name="Ma J."/>
        </authorList>
    </citation>
    <scope>NUCLEOTIDE SEQUENCE [LARGE SCALE GENOMIC DNA]</scope>
    <source>
        <strain evidence="11">CCUG 63419</strain>
    </source>
</reference>
<dbReference type="PANTHER" id="PTHR30574">
    <property type="entry name" value="INNER MEMBRANE PROTEIN YEDE"/>
    <property type="match status" value="1"/>
</dbReference>
<name>A0ABW3HGW2_9GAMM</name>
<feature type="transmembrane region" description="Helical" evidence="9">
    <location>
        <begin position="54"/>
        <end position="73"/>
    </location>
</feature>
<evidence type="ECO:0000256" key="2">
    <source>
        <dbReference type="ARBA" id="ARBA00022448"/>
    </source>
</evidence>
<feature type="transmembrane region" description="Helical" evidence="9">
    <location>
        <begin position="116"/>
        <end position="133"/>
    </location>
</feature>
<keyword evidence="7 9" id="KW-0472">Membrane</keyword>
<keyword evidence="2" id="KW-0813">Transport</keyword>
<keyword evidence="3" id="KW-1003">Cell membrane</keyword>
<dbReference type="RefSeq" id="WP_340676008.1">
    <property type="nucleotide sequence ID" value="NZ_JBHTIT010000001.1"/>
</dbReference>
<keyword evidence="11" id="KW-1185">Reference proteome</keyword>
<evidence type="ECO:0000313" key="10">
    <source>
        <dbReference type="EMBL" id="MFD0950534.1"/>
    </source>
</evidence>
<evidence type="ECO:0000256" key="8">
    <source>
        <dbReference type="ARBA" id="ARBA00035655"/>
    </source>
</evidence>
<feature type="transmembrane region" description="Helical" evidence="9">
    <location>
        <begin position="12"/>
        <end position="42"/>
    </location>
</feature>
<dbReference type="EMBL" id="JBHTIT010000001">
    <property type="protein sequence ID" value="MFD0950534.1"/>
    <property type="molecule type" value="Genomic_DNA"/>
</dbReference>
<dbReference type="PANTHER" id="PTHR30574:SF1">
    <property type="entry name" value="SULPHUR TRANSPORT DOMAIN-CONTAINING PROTEIN"/>
    <property type="match status" value="1"/>
</dbReference>
<evidence type="ECO:0000256" key="7">
    <source>
        <dbReference type="ARBA" id="ARBA00023136"/>
    </source>
</evidence>
<gene>
    <name evidence="10" type="ORF">ACFQ0F_09075</name>
</gene>
<evidence type="ECO:0000256" key="3">
    <source>
        <dbReference type="ARBA" id="ARBA00022475"/>
    </source>
</evidence>
<evidence type="ECO:0000256" key="5">
    <source>
        <dbReference type="ARBA" id="ARBA00022692"/>
    </source>
</evidence>
<evidence type="ECO:0000256" key="9">
    <source>
        <dbReference type="SAM" id="Phobius"/>
    </source>
</evidence>
<keyword evidence="5 9" id="KW-0812">Transmembrane</keyword>
<comment type="similarity">
    <text evidence="8">Belongs to the TsuA/YedE (TC 9.B.102) family.</text>
</comment>
<keyword evidence="4" id="KW-0997">Cell inner membrane</keyword>
<organism evidence="10 11">
    <name type="scientific">Paraperlucidibaca wandonensis</name>
    <dbReference type="NCBI Taxonomy" id="1268273"/>
    <lineage>
        <taxon>Bacteria</taxon>
        <taxon>Pseudomonadati</taxon>
        <taxon>Pseudomonadota</taxon>
        <taxon>Gammaproteobacteria</taxon>
        <taxon>Moraxellales</taxon>
        <taxon>Moraxellaceae</taxon>
        <taxon>Paraperlucidibaca</taxon>
    </lineage>
</organism>
<evidence type="ECO:0000256" key="6">
    <source>
        <dbReference type="ARBA" id="ARBA00022989"/>
    </source>
</evidence>
<sequence>MAIPESFQAGLIGGMAIGFASVVLMLGIGRIAGISGIAGSLLQRIPNDERAWRLAFLLGLIGVGVLMAPAVSLPTEGNYLLLGIAGVLVGFGTRLGSGCTSGHGVCGLARRSMRSLTAVIVFMLSGFITVYFLRHGGA</sequence>
<feature type="transmembrane region" description="Helical" evidence="9">
    <location>
        <begin position="79"/>
        <end position="96"/>
    </location>
</feature>
<dbReference type="Proteomes" id="UP001597044">
    <property type="component" value="Unassembled WGS sequence"/>
</dbReference>
<protein>
    <submittedName>
        <fullName evidence="10">YeeE/YedE family protein</fullName>
    </submittedName>
</protein>
<dbReference type="InterPro" id="IPR007272">
    <property type="entry name" value="Sulf_transp_TsuA/YedE"/>
</dbReference>
<evidence type="ECO:0000256" key="4">
    <source>
        <dbReference type="ARBA" id="ARBA00022519"/>
    </source>
</evidence>
<comment type="subcellular location">
    <subcellularLocation>
        <location evidence="1">Cell inner membrane</location>
        <topology evidence="1">Multi-pass membrane protein</topology>
    </subcellularLocation>
</comment>
<evidence type="ECO:0000256" key="1">
    <source>
        <dbReference type="ARBA" id="ARBA00004429"/>
    </source>
</evidence>
<proteinExistence type="inferred from homology"/>
<keyword evidence="6 9" id="KW-1133">Transmembrane helix</keyword>
<comment type="caution">
    <text evidence="10">The sequence shown here is derived from an EMBL/GenBank/DDBJ whole genome shotgun (WGS) entry which is preliminary data.</text>
</comment>
<evidence type="ECO:0000313" key="11">
    <source>
        <dbReference type="Proteomes" id="UP001597044"/>
    </source>
</evidence>